<dbReference type="SUPFAM" id="SSF56112">
    <property type="entry name" value="Protein kinase-like (PK-like)"/>
    <property type="match status" value="1"/>
</dbReference>
<dbReference type="Proteomes" id="UP001165587">
    <property type="component" value="Unassembled WGS sequence"/>
</dbReference>
<evidence type="ECO:0000256" key="2">
    <source>
        <dbReference type="SAM" id="SignalP"/>
    </source>
</evidence>
<feature type="region of interest" description="Disordered" evidence="1">
    <location>
        <begin position="329"/>
        <end position="353"/>
    </location>
</feature>
<accession>A0AA41XDS3</accession>
<sequence length="353" mass="36827">MARSPFTLAALATSAVAGADIVTTRELTSSTGGRFDSAVVGLRSGEEYVVRVPTGSDAESEQSRDLVALNALTPGVRSRLPFHIPAYVGQAPTGDTRAVVYDYIQGRPASLDDIGGEGSASDSIGRAIAAVHSLPTSVVSDAGLPANTSAQIAATSKKLADRAGASGKVPQELLTRWALALDDSALWQFQPTVVNGALAPESFLVVGDRVTGVLGWQNLRVGDPALDLFWLNSASSASSAERVHAAYDASLSKPADHQLQKRARLYAELEIARWLLHGVDSRDASIVADAESMLTGLAATVQNDLLNPLSTDTGQVLAVEDVEALLDRTPVPGRSFSPSSPAGAPHANRIAED</sequence>
<protein>
    <submittedName>
        <fullName evidence="4">Phosphotransferase</fullName>
    </submittedName>
</protein>
<gene>
    <name evidence="4" type="ORF">N1028_10530</name>
</gene>
<dbReference type="Gene3D" id="3.90.1200.10">
    <property type="match status" value="1"/>
</dbReference>
<evidence type="ECO:0000313" key="5">
    <source>
        <dbReference type="Proteomes" id="UP001165587"/>
    </source>
</evidence>
<dbReference type="EMBL" id="JANLCK010000004">
    <property type="protein sequence ID" value="MCS5726327.1"/>
    <property type="molecule type" value="Genomic_DNA"/>
</dbReference>
<dbReference type="InterPro" id="IPR002575">
    <property type="entry name" value="Aminoglycoside_PTrfase"/>
</dbReference>
<dbReference type="AlphaFoldDB" id="A0AA41XDS3"/>
<keyword evidence="2" id="KW-0732">Signal</keyword>
<evidence type="ECO:0000256" key="1">
    <source>
        <dbReference type="SAM" id="MobiDB-lite"/>
    </source>
</evidence>
<feature type="chain" id="PRO_5041357114" evidence="2">
    <location>
        <begin position="20"/>
        <end position="353"/>
    </location>
</feature>
<comment type="caution">
    <text evidence="4">The sequence shown here is derived from an EMBL/GenBank/DDBJ whole genome shotgun (WGS) entry which is preliminary data.</text>
</comment>
<evidence type="ECO:0000259" key="3">
    <source>
        <dbReference type="Pfam" id="PF01636"/>
    </source>
</evidence>
<evidence type="ECO:0000313" key="4">
    <source>
        <dbReference type="EMBL" id="MCS5726327.1"/>
    </source>
</evidence>
<name>A0AA41XDS3_9MICO</name>
<dbReference type="InterPro" id="IPR011009">
    <property type="entry name" value="Kinase-like_dom_sf"/>
</dbReference>
<feature type="domain" description="Aminoglycoside phosphotransferase" evidence="3">
    <location>
        <begin position="42"/>
        <end position="247"/>
    </location>
</feature>
<organism evidence="4 5">
    <name type="scientific">Herbiconiux oxytropis</name>
    <dbReference type="NCBI Taxonomy" id="2970915"/>
    <lineage>
        <taxon>Bacteria</taxon>
        <taxon>Bacillati</taxon>
        <taxon>Actinomycetota</taxon>
        <taxon>Actinomycetes</taxon>
        <taxon>Micrococcales</taxon>
        <taxon>Microbacteriaceae</taxon>
        <taxon>Herbiconiux</taxon>
    </lineage>
</organism>
<feature type="signal peptide" evidence="2">
    <location>
        <begin position="1"/>
        <end position="19"/>
    </location>
</feature>
<reference evidence="4" key="1">
    <citation type="submission" date="2022-08" db="EMBL/GenBank/DDBJ databases">
        <authorList>
            <person name="Deng Y."/>
            <person name="Han X.-F."/>
            <person name="Zhang Y.-Q."/>
        </authorList>
    </citation>
    <scope>NUCLEOTIDE SEQUENCE</scope>
    <source>
        <strain evidence="4">CPCC 203407</strain>
    </source>
</reference>
<proteinExistence type="predicted"/>
<keyword evidence="5" id="KW-1185">Reference proteome</keyword>
<dbReference type="RefSeq" id="WP_259528028.1">
    <property type="nucleotide sequence ID" value="NZ_JANLCK010000004.1"/>
</dbReference>
<dbReference type="Pfam" id="PF01636">
    <property type="entry name" value="APH"/>
    <property type="match status" value="1"/>
</dbReference>